<dbReference type="Gene3D" id="1.20.1280.50">
    <property type="match status" value="1"/>
</dbReference>
<dbReference type="RefSeq" id="XP_009542092.1">
    <property type="nucleotide sequence ID" value="XM_009543797.1"/>
</dbReference>
<dbReference type="InterPro" id="IPR036047">
    <property type="entry name" value="F-box-like_dom_sf"/>
</dbReference>
<dbReference type="InParanoid" id="W4KHM1"/>
<dbReference type="Proteomes" id="UP000030671">
    <property type="component" value="Unassembled WGS sequence"/>
</dbReference>
<gene>
    <name evidence="2" type="ORF">HETIRDRAFT_308780</name>
</gene>
<dbReference type="OrthoDB" id="2884925at2759"/>
<feature type="non-terminal residue" evidence="2">
    <location>
        <position position="1"/>
    </location>
</feature>
<evidence type="ECO:0000313" key="2">
    <source>
        <dbReference type="EMBL" id="ETW85219.1"/>
    </source>
</evidence>
<evidence type="ECO:0000313" key="3">
    <source>
        <dbReference type="Proteomes" id="UP000030671"/>
    </source>
</evidence>
<feature type="domain" description="F-box" evidence="1">
    <location>
        <begin position="53"/>
        <end position="105"/>
    </location>
</feature>
<keyword evidence="3" id="KW-1185">Reference proteome</keyword>
<protein>
    <recommendedName>
        <fullName evidence="1">F-box domain-containing protein</fullName>
    </recommendedName>
</protein>
<accession>W4KHM1</accession>
<dbReference type="Pfam" id="PF12937">
    <property type="entry name" value="F-box-like"/>
    <property type="match status" value="1"/>
</dbReference>
<dbReference type="SUPFAM" id="SSF81383">
    <property type="entry name" value="F-box domain"/>
    <property type="match status" value="1"/>
</dbReference>
<name>W4KHM1_HETIT</name>
<dbReference type="KEGG" id="hir:HETIRDRAFT_308780"/>
<evidence type="ECO:0000259" key="1">
    <source>
        <dbReference type="Pfam" id="PF12937"/>
    </source>
</evidence>
<dbReference type="AlphaFoldDB" id="W4KHM1"/>
<dbReference type="InterPro" id="IPR001810">
    <property type="entry name" value="F-box_dom"/>
</dbReference>
<dbReference type="EMBL" id="KI925455">
    <property type="protein sequence ID" value="ETW85219.1"/>
    <property type="molecule type" value="Genomic_DNA"/>
</dbReference>
<dbReference type="HOGENOM" id="CLU_2151703_0_0_1"/>
<organism evidence="2 3">
    <name type="scientific">Heterobasidion irregulare (strain TC 32-1)</name>
    <dbReference type="NCBI Taxonomy" id="747525"/>
    <lineage>
        <taxon>Eukaryota</taxon>
        <taxon>Fungi</taxon>
        <taxon>Dikarya</taxon>
        <taxon>Basidiomycota</taxon>
        <taxon>Agaricomycotina</taxon>
        <taxon>Agaricomycetes</taxon>
        <taxon>Russulales</taxon>
        <taxon>Bondarzewiaceae</taxon>
        <taxon>Heterobasidion</taxon>
        <taxon>Heterobasidion annosum species complex</taxon>
    </lineage>
</organism>
<proteinExistence type="predicted"/>
<sequence>NPPLQLGLNALSNLGVTAPASDSGILKAIDDEVAYLCTSIHAMNKLRNHFISISRLPLEILVHIFSILMVINSPRKKYLGWIRTLHACCYWRQATIENSKLWANIPLDLSER</sequence>
<reference evidence="2 3" key="1">
    <citation type="journal article" date="2012" name="New Phytol.">
        <title>Insight into trade-off between wood decay and parasitism from the genome of a fungal forest pathogen.</title>
        <authorList>
            <person name="Olson A."/>
            <person name="Aerts A."/>
            <person name="Asiegbu F."/>
            <person name="Belbahri L."/>
            <person name="Bouzid O."/>
            <person name="Broberg A."/>
            <person name="Canback B."/>
            <person name="Coutinho P.M."/>
            <person name="Cullen D."/>
            <person name="Dalman K."/>
            <person name="Deflorio G."/>
            <person name="van Diepen L.T."/>
            <person name="Dunand C."/>
            <person name="Duplessis S."/>
            <person name="Durling M."/>
            <person name="Gonthier P."/>
            <person name="Grimwood J."/>
            <person name="Fossdal C.G."/>
            <person name="Hansson D."/>
            <person name="Henrissat B."/>
            <person name="Hietala A."/>
            <person name="Himmelstrand K."/>
            <person name="Hoffmeister D."/>
            <person name="Hogberg N."/>
            <person name="James T.Y."/>
            <person name="Karlsson M."/>
            <person name="Kohler A."/>
            <person name="Kues U."/>
            <person name="Lee Y.H."/>
            <person name="Lin Y.C."/>
            <person name="Lind M."/>
            <person name="Lindquist E."/>
            <person name="Lombard V."/>
            <person name="Lucas S."/>
            <person name="Lunden K."/>
            <person name="Morin E."/>
            <person name="Murat C."/>
            <person name="Park J."/>
            <person name="Raffaello T."/>
            <person name="Rouze P."/>
            <person name="Salamov A."/>
            <person name="Schmutz J."/>
            <person name="Solheim H."/>
            <person name="Stahlberg J."/>
            <person name="Velez H."/>
            <person name="de Vries R.P."/>
            <person name="Wiebenga A."/>
            <person name="Woodward S."/>
            <person name="Yakovlev I."/>
            <person name="Garbelotto M."/>
            <person name="Martin F."/>
            <person name="Grigoriev I.V."/>
            <person name="Stenlid J."/>
        </authorList>
    </citation>
    <scope>NUCLEOTIDE SEQUENCE [LARGE SCALE GENOMIC DNA]</scope>
    <source>
        <strain evidence="2 3">TC 32-1</strain>
    </source>
</reference>
<dbReference type="GeneID" id="20669618"/>